<dbReference type="GO" id="GO:0008422">
    <property type="term" value="F:beta-glucosidase activity"/>
    <property type="evidence" value="ECO:0007669"/>
    <property type="project" value="UniProtKB-EC"/>
</dbReference>
<dbReference type="SUPFAM" id="SSF51445">
    <property type="entry name" value="(Trans)glycosidases"/>
    <property type="match status" value="1"/>
</dbReference>
<dbReference type="InterPro" id="IPR026891">
    <property type="entry name" value="Fn3-like"/>
</dbReference>
<dbReference type="InterPro" id="IPR017853">
    <property type="entry name" value="GH"/>
</dbReference>
<dbReference type="InterPro" id="IPR050288">
    <property type="entry name" value="Cellulose_deg_GH3"/>
</dbReference>
<evidence type="ECO:0000256" key="4">
    <source>
        <dbReference type="ARBA" id="ARBA00012744"/>
    </source>
</evidence>
<evidence type="ECO:0000256" key="6">
    <source>
        <dbReference type="ARBA" id="ARBA00023001"/>
    </source>
</evidence>
<evidence type="ECO:0000256" key="5">
    <source>
        <dbReference type="ARBA" id="ARBA00022801"/>
    </source>
</evidence>
<dbReference type="EC" id="3.2.1.21" evidence="4"/>
<comment type="similarity">
    <text evidence="3">Belongs to the glycosyl hydrolase 3 family.</text>
</comment>
<name>A0A9Q3J4X4_9BASI</name>
<dbReference type="Pfam" id="PF01915">
    <property type="entry name" value="Glyco_hydro_3_C"/>
    <property type="match status" value="1"/>
</dbReference>
<comment type="pathway">
    <text evidence="2">Glycan metabolism; cellulose degradation.</text>
</comment>
<sequence>MPGFMAYGMPSEPNPAIATHSYWGSKLVEAIKNGSVPMDRIDDMVTRIISTYYKQGQDKLNYPKTEKLKQNGSVAEDHYRLIREVGAASMVLLKNFNDTLPLPPPMQLQSILVLGSDASANPQGPNSCVDRACNTGTLALGWGSGTSEFPYLIAPDTAIHKYVIEENSNIKYRAISSDVNYSQIRKAALQADVALVHVSADSGEGYLTVEGNAGDRNNLSLWHSGDELILKTAEVCQNVVVIVHAVGPVDMERWIDHPNVTAVLLAGLPGQETGNSEIDVLWGKVNPSGRLPFTIAKSRKDYPADVLYNSTMAVPQITYSERMEIDYRHFDTQNITPRFEFGFGLSYSKFDYQSLVIHSAAQSQNTMGNLFEDVVKVEFELTNVGRLPGHEVTQLYLGFPSQIHEPPKVLRGFERVYLNCQQREKVVLNLRRKDLSYWDVASQRWLIPHGQFKVMIGSSSRRILLEDVLNIAI</sequence>
<evidence type="ECO:0000256" key="2">
    <source>
        <dbReference type="ARBA" id="ARBA00004987"/>
    </source>
</evidence>
<dbReference type="SMART" id="SM01217">
    <property type="entry name" value="Fn3_like"/>
    <property type="match status" value="1"/>
</dbReference>
<dbReference type="FunFam" id="3.40.50.1700:FF:000003">
    <property type="entry name" value="Probable beta-glucosidase"/>
    <property type="match status" value="1"/>
</dbReference>
<dbReference type="OrthoDB" id="416222at2759"/>
<evidence type="ECO:0000256" key="7">
    <source>
        <dbReference type="ARBA" id="ARBA00023277"/>
    </source>
</evidence>
<keyword evidence="5" id="KW-0378">Hydrolase</keyword>
<dbReference type="Gene3D" id="3.20.20.300">
    <property type="entry name" value="Glycoside hydrolase, family 3, N-terminal domain"/>
    <property type="match status" value="1"/>
</dbReference>
<gene>
    <name evidence="11" type="ORF">O181_096005</name>
</gene>
<dbReference type="PANTHER" id="PTHR42715:SF2">
    <property type="entry name" value="BETA-GLUCOSIDASE F-RELATED"/>
    <property type="match status" value="1"/>
</dbReference>
<reference evidence="11" key="1">
    <citation type="submission" date="2021-03" db="EMBL/GenBank/DDBJ databases">
        <title>Draft genome sequence of rust myrtle Austropuccinia psidii MF-1, a brazilian biotype.</title>
        <authorList>
            <person name="Quecine M.C."/>
            <person name="Pachon D.M.R."/>
            <person name="Bonatelli M.L."/>
            <person name="Correr F.H."/>
            <person name="Franceschini L.M."/>
            <person name="Leite T.F."/>
            <person name="Margarido G.R.A."/>
            <person name="Almeida C.A."/>
            <person name="Ferrarezi J.A."/>
            <person name="Labate C.A."/>
        </authorList>
    </citation>
    <scope>NUCLEOTIDE SEQUENCE</scope>
    <source>
        <strain evidence="11">MF-1</strain>
    </source>
</reference>
<dbReference type="SUPFAM" id="SSF52279">
    <property type="entry name" value="Beta-D-glucan exohydrolase, C-terminal domain"/>
    <property type="match status" value="1"/>
</dbReference>
<accession>A0A9Q3J4X4</accession>
<organism evidence="11 12">
    <name type="scientific">Austropuccinia psidii MF-1</name>
    <dbReference type="NCBI Taxonomy" id="1389203"/>
    <lineage>
        <taxon>Eukaryota</taxon>
        <taxon>Fungi</taxon>
        <taxon>Dikarya</taxon>
        <taxon>Basidiomycota</taxon>
        <taxon>Pucciniomycotina</taxon>
        <taxon>Pucciniomycetes</taxon>
        <taxon>Pucciniales</taxon>
        <taxon>Sphaerophragmiaceae</taxon>
        <taxon>Austropuccinia</taxon>
    </lineage>
</organism>
<evidence type="ECO:0000256" key="3">
    <source>
        <dbReference type="ARBA" id="ARBA00005336"/>
    </source>
</evidence>
<evidence type="ECO:0000259" key="10">
    <source>
        <dbReference type="SMART" id="SM01217"/>
    </source>
</evidence>
<proteinExistence type="inferred from homology"/>
<keyword evidence="8" id="KW-0326">Glycosidase</keyword>
<keyword evidence="12" id="KW-1185">Reference proteome</keyword>
<dbReference type="InterPro" id="IPR036881">
    <property type="entry name" value="Glyco_hydro_3_C_sf"/>
</dbReference>
<dbReference type="PANTHER" id="PTHR42715">
    <property type="entry name" value="BETA-GLUCOSIDASE"/>
    <property type="match status" value="1"/>
</dbReference>
<feature type="domain" description="Fibronectin type III-like" evidence="10">
    <location>
        <begin position="391"/>
        <end position="460"/>
    </location>
</feature>
<dbReference type="Proteomes" id="UP000765509">
    <property type="component" value="Unassembled WGS sequence"/>
</dbReference>
<protein>
    <recommendedName>
        <fullName evidence="4">beta-glucosidase</fullName>
        <ecNumber evidence="4">3.2.1.21</ecNumber>
    </recommendedName>
</protein>
<keyword evidence="6" id="KW-0136">Cellulose degradation</keyword>
<dbReference type="InterPro" id="IPR002772">
    <property type="entry name" value="Glyco_hydro_3_C"/>
</dbReference>
<keyword evidence="7" id="KW-0119">Carbohydrate metabolism</keyword>
<evidence type="ECO:0000313" key="12">
    <source>
        <dbReference type="Proteomes" id="UP000765509"/>
    </source>
</evidence>
<evidence type="ECO:0000256" key="9">
    <source>
        <dbReference type="ARBA" id="ARBA00023326"/>
    </source>
</evidence>
<evidence type="ECO:0000256" key="8">
    <source>
        <dbReference type="ARBA" id="ARBA00023295"/>
    </source>
</evidence>
<dbReference type="EMBL" id="AVOT02063660">
    <property type="protein sequence ID" value="MBW0556290.1"/>
    <property type="molecule type" value="Genomic_DNA"/>
</dbReference>
<dbReference type="Gene3D" id="3.40.50.1700">
    <property type="entry name" value="Glycoside hydrolase family 3 C-terminal domain"/>
    <property type="match status" value="1"/>
</dbReference>
<evidence type="ECO:0000313" key="11">
    <source>
        <dbReference type="EMBL" id="MBW0556290.1"/>
    </source>
</evidence>
<dbReference type="Gene3D" id="2.60.40.10">
    <property type="entry name" value="Immunoglobulins"/>
    <property type="match status" value="1"/>
</dbReference>
<dbReference type="InterPro" id="IPR036962">
    <property type="entry name" value="Glyco_hydro_3_N_sf"/>
</dbReference>
<dbReference type="InterPro" id="IPR013783">
    <property type="entry name" value="Ig-like_fold"/>
</dbReference>
<comment type="catalytic activity">
    <reaction evidence="1">
        <text>Hydrolysis of terminal, non-reducing beta-D-glucosyl residues with release of beta-D-glucose.</text>
        <dbReference type="EC" id="3.2.1.21"/>
    </reaction>
</comment>
<evidence type="ECO:0000256" key="1">
    <source>
        <dbReference type="ARBA" id="ARBA00000448"/>
    </source>
</evidence>
<comment type="caution">
    <text evidence="11">The sequence shown here is derived from an EMBL/GenBank/DDBJ whole genome shotgun (WGS) entry which is preliminary data.</text>
</comment>
<dbReference type="GO" id="GO:0030245">
    <property type="term" value="P:cellulose catabolic process"/>
    <property type="evidence" value="ECO:0007669"/>
    <property type="project" value="UniProtKB-KW"/>
</dbReference>
<dbReference type="Pfam" id="PF14310">
    <property type="entry name" value="Fn3-like"/>
    <property type="match status" value="1"/>
</dbReference>
<keyword evidence="9" id="KW-0624">Polysaccharide degradation</keyword>
<dbReference type="AlphaFoldDB" id="A0A9Q3J4X4"/>